<dbReference type="InParanoid" id="A0A1M7FY88"/>
<dbReference type="EMBL" id="LT670847">
    <property type="protein sequence ID" value="SHM08798.1"/>
    <property type="molecule type" value="Genomic_DNA"/>
</dbReference>
<dbReference type="AlphaFoldDB" id="A0A1M7FY88"/>
<reference evidence="1 2" key="1">
    <citation type="submission" date="2016-11" db="EMBL/GenBank/DDBJ databases">
        <authorList>
            <person name="Jaros S."/>
            <person name="Januszkiewicz K."/>
            <person name="Wedrychowicz H."/>
        </authorList>
    </citation>
    <scope>NUCLEOTIDE SEQUENCE [LARGE SCALE GENOMIC DNA]</scope>
    <source>
        <strain evidence="1 2">ACAM 12</strain>
    </source>
</reference>
<keyword evidence="2" id="KW-1185">Reference proteome</keyword>
<evidence type="ECO:0000313" key="2">
    <source>
        <dbReference type="Proteomes" id="UP000190911"/>
    </source>
</evidence>
<dbReference type="RefSeq" id="WP_197685643.1">
    <property type="nucleotide sequence ID" value="NZ_LT670847.1"/>
</dbReference>
<gene>
    <name evidence="1" type="ORF">SAMN05878437_1154</name>
</gene>
<name>A0A1M7FY88_9GAMM</name>
<sequence length="326" mass="38379">MSDFHKPAHSIEEQVTTLRSRGLAMPDEARVRHYLANISYFRLSAYTRPFYQPGLQEHRFLEGTSFDDVLRLYVFDRELRLLLLDAIERLEVALRAQLTNTLAEHHGPHGYLNPDIFDTRYNHGWLLEKLENAAKGRETETFLAHYRKKYREAPNQPPIWMAVELLTFKEVSTLVAKLRLPEDTQRLEGHFGWKMPVLRSWFRSLSDLRNVCAHHGRVWNREFGSRPEMPRKIPADWPSIPDNIETGAQQYPKQRLNPKRRLYLQLVVIESLMQVVSPASQWAERLVILLDRYPQFSRPHMGFPGHWDTELFWREAVMSAREGAKI</sequence>
<protein>
    <submittedName>
        <fullName evidence="1">Abortive infection bacteriophage resistance protein</fullName>
    </submittedName>
</protein>
<dbReference type="Pfam" id="PF07751">
    <property type="entry name" value="Abi_2"/>
    <property type="match status" value="1"/>
</dbReference>
<accession>A0A1M7FY88</accession>
<dbReference type="STRING" id="29571.SAMN05878437_1154"/>
<dbReference type="Proteomes" id="UP000190911">
    <property type="component" value="Chromosome I"/>
</dbReference>
<organism evidence="1 2">
    <name type="scientific">Vreelandella subglaciescola</name>
    <dbReference type="NCBI Taxonomy" id="29571"/>
    <lineage>
        <taxon>Bacteria</taxon>
        <taxon>Pseudomonadati</taxon>
        <taxon>Pseudomonadota</taxon>
        <taxon>Gammaproteobacteria</taxon>
        <taxon>Oceanospirillales</taxon>
        <taxon>Halomonadaceae</taxon>
        <taxon>Vreelandella</taxon>
    </lineage>
</organism>
<proteinExistence type="predicted"/>
<evidence type="ECO:0000313" key="1">
    <source>
        <dbReference type="EMBL" id="SHM08798.1"/>
    </source>
</evidence>
<dbReference type="InterPro" id="IPR011664">
    <property type="entry name" value="Abi_system_AbiD/AbiF-like"/>
</dbReference>